<evidence type="ECO:0008006" key="3">
    <source>
        <dbReference type="Google" id="ProtNLM"/>
    </source>
</evidence>
<accession>A0ABW2Z3U2</accession>
<name>A0ABW2Z3U2_9FLAO</name>
<evidence type="ECO:0000313" key="2">
    <source>
        <dbReference type="Proteomes" id="UP001597032"/>
    </source>
</evidence>
<protein>
    <recommendedName>
        <fullName evidence="3">Lipoprotein</fullName>
    </recommendedName>
</protein>
<comment type="caution">
    <text evidence="1">The sequence shown here is derived from an EMBL/GenBank/DDBJ whole genome shotgun (WGS) entry which is preliminary data.</text>
</comment>
<proteinExistence type="predicted"/>
<evidence type="ECO:0000313" key="1">
    <source>
        <dbReference type="EMBL" id="MFD0761483.1"/>
    </source>
</evidence>
<sequence length="162" mass="18384">MKKIIHFIMFLGASFLFTFCGSSKGLKLQKEPPFKVISATYNSWAGGKPNSKGYTISVSIDNPEITLDSVFFRGLKSEFKVEEFKSKLVFTSLLTHPKPHDYNLDIDEKKEFGNKPPEATSKIPFELNENEAVVSYTLNGKINYFKITSLQKTATVYMYSKN</sequence>
<gene>
    <name evidence="1" type="ORF">ACFQZW_05265</name>
</gene>
<dbReference type="RefSeq" id="WP_386781629.1">
    <property type="nucleotide sequence ID" value="NZ_JBHTIC010000006.1"/>
</dbReference>
<organism evidence="1 2">
    <name type="scientific">Lutibacter aestuarii</name>
    <dbReference type="NCBI Taxonomy" id="861111"/>
    <lineage>
        <taxon>Bacteria</taxon>
        <taxon>Pseudomonadati</taxon>
        <taxon>Bacteroidota</taxon>
        <taxon>Flavobacteriia</taxon>
        <taxon>Flavobacteriales</taxon>
        <taxon>Flavobacteriaceae</taxon>
        <taxon>Lutibacter</taxon>
    </lineage>
</organism>
<dbReference type="EMBL" id="JBHTIC010000006">
    <property type="protein sequence ID" value="MFD0761483.1"/>
    <property type="molecule type" value="Genomic_DNA"/>
</dbReference>
<keyword evidence="2" id="KW-1185">Reference proteome</keyword>
<reference evidence="2" key="1">
    <citation type="journal article" date="2019" name="Int. J. Syst. Evol. Microbiol.">
        <title>The Global Catalogue of Microorganisms (GCM) 10K type strain sequencing project: providing services to taxonomists for standard genome sequencing and annotation.</title>
        <authorList>
            <consortium name="The Broad Institute Genomics Platform"/>
            <consortium name="The Broad Institute Genome Sequencing Center for Infectious Disease"/>
            <person name="Wu L."/>
            <person name="Ma J."/>
        </authorList>
    </citation>
    <scope>NUCLEOTIDE SEQUENCE [LARGE SCALE GENOMIC DNA]</scope>
    <source>
        <strain evidence="2">CCUG 60022</strain>
    </source>
</reference>
<dbReference type="Proteomes" id="UP001597032">
    <property type="component" value="Unassembled WGS sequence"/>
</dbReference>